<dbReference type="AlphaFoldDB" id="A0A7J5TM55"/>
<evidence type="ECO:0000313" key="2">
    <source>
        <dbReference type="EMBL" id="KAB7484927.1"/>
    </source>
</evidence>
<accession>A0A7J5TM55</accession>
<feature type="non-terminal residue" evidence="2">
    <location>
        <position position="53"/>
    </location>
</feature>
<comment type="caution">
    <text evidence="2">The sequence shown here is derived from an EMBL/GenBank/DDBJ whole genome shotgun (WGS) entry which is preliminary data.</text>
</comment>
<name>A0A7J5TM55_BIFBI</name>
<feature type="region of interest" description="Disordered" evidence="1">
    <location>
        <begin position="1"/>
        <end position="20"/>
    </location>
</feature>
<evidence type="ECO:0000256" key="1">
    <source>
        <dbReference type="SAM" id="MobiDB-lite"/>
    </source>
</evidence>
<evidence type="ECO:0000313" key="3">
    <source>
        <dbReference type="Proteomes" id="UP000451386"/>
    </source>
</evidence>
<proteinExistence type="predicted"/>
<sequence>MAERDEGATGSQSAMVSGEPVVDIDTVAEAAVADQDVAIARKDSGKPEKPIHA</sequence>
<dbReference type="EMBL" id="WDOP01000044">
    <property type="protein sequence ID" value="KAB7484927.1"/>
    <property type="molecule type" value="Genomic_DNA"/>
</dbReference>
<dbReference type="Proteomes" id="UP000451386">
    <property type="component" value="Unassembled WGS sequence"/>
</dbReference>
<organism evidence="2 3">
    <name type="scientific">Bifidobacterium bifidum</name>
    <dbReference type="NCBI Taxonomy" id="1681"/>
    <lineage>
        <taxon>Bacteria</taxon>
        <taxon>Bacillati</taxon>
        <taxon>Actinomycetota</taxon>
        <taxon>Actinomycetes</taxon>
        <taxon>Bifidobacteriales</taxon>
        <taxon>Bifidobacteriaceae</taxon>
        <taxon>Bifidobacterium</taxon>
    </lineage>
</organism>
<gene>
    <name evidence="2" type="ORF">GBA83_10780</name>
</gene>
<reference evidence="2 3" key="1">
    <citation type="journal article" date="2019" name="Nat. Med.">
        <title>A library of human gut bacterial isolates paired with longitudinal multiomics data enables mechanistic microbiome research.</title>
        <authorList>
            <person name="Poyet M."/>
            <person name="Groussin M."/>
            <person name="Gibbons S.M."/>
            <person name="Avila-Pacheco J."/>
            <person name="Jiang X."/>
            <person name="Kearney S.M."/>
            <person name="Perrotta A.R."/>
            <person name="Berdy B."/>
            <person name="Zhao S."/>
            <person name="Lieberman T.D."/>
            <person name="Swanson P.K."/>
            <person name="Smith M."/>
            <person name="Roesemann S."/>
            <person name="Alexander J.E."/>
            <person name="Rich S.A."/>
            <person name="Livny J."/>
            <person name="Vlamakis H."/>
            <person name="Clish C."/>
            <person name="Bullock K."/>
            <person name="Deik A."/>
            <person name="Scott J."/>
            <person name="Pierce K.A."/>
            <person name="Xavier R.J."/>
            <person name="Alm E.J."/>
        </authorList>
    </citation>
    <scope>NUCLEOTIDE SEQUENCE [LARGE SCALE GENOMIC DNA]</scope>
    <source>
        <strain evidence="2 3">BIOML-A13</strain>
    </source>
</reference>
<protein>
    <submittedName>
        <fullName evidence="2">Divalent metal cation transporter</fullName>
    </submittedName>
</protein>